<evidence type="ECO:0000256" key="2">
    <source>
        <dbReference type="ARBA" id="ARBA00022448"/>
    </source>
</evidence>
<evidence type="ECO:0000256" key="5">
    <source>
        <dbReference type="ARBA" id="ARBA00023136"/>
    </source>
</evidence>
<keyword evidence="9" id="KW-1185">Reference proteome</keyword>
<name>A0ABU9BMC3_9BURK</name>
<dbReference type="PROSITE" id="PS50850">
    <property type="entry name" value="MFS"/>
    <property type="match status" value="1"/>
</dbReference>
<feature type="transmembrane region" description="Helical" evidence="6">
    <location>
        <begin position="87"/>
        <end position="107"/>
    </location>
</feature>
<feature type="transmembrane region" description="Helical" evidence="6">
    <location>
        <begin position="483"/>
        <end position="505"/>
    </location>
</feature>
<evidence type="ECO:0000259" key="7">
    <source>
        <dbReference type="PROSITE" id="PS50850"/>
    </source>
</evidence>
<proteinExistence type="predicted"/>
<keyword evidence="3 6" id="KW-0812">Transmembrane</keyword>
<dbReference type="InterPro" id="IPR004752">
    <property type="entry name" value="AmpG_permease/AT-1"/>
</dbReference>
<feature type="transmembrane region" description="Helical" evidence="6">
    <location>
        <begin position="458"/>
        <end position="477"/>
    </location>
</feature>
<evidence type="ECO:0000256" key="6">
    <source>
        <dbReference type="SAM" id="Phobius"/>
    </source>
</evidence>
<dbReference type="RefSeq" id="WP_341425289.1">
    <property type="nucleotide sequence ID" value="NZ_JBBUTG010000004.1"/>
</dbReference>
<feature type="transmembrane region" description="Helical" evidence="6">
    <location>
        <begin position="155"/>
        <end position="173"/>
    </location>
</feature>
<evidence type="ECO:0000256" key="3">
    <source>
        <dbReference type="ARBA" id="ARBA00022692"/>
    </source>
</evidence>
<feature type="transmembrane region" description="Helical" evidence="6">
    <location>
        <begin position="189"/>
        <end position="210"/>
    </location>
</feature>
<evidence type="ECO:0000313" key="8">
    <source>
        <dbReference type="EMBL" id="MEK8030919.1"/>
    </source>
</evidence>
<feature type="transmembrane region" description="Helical" evidence="6">
    <location>
        <begin position="263"/>
        <end position="284"/>
    </location>
</feature>
<keyword evidence="4 6" id="KW-1133">Transmembrane helix</keyword>
<dbReference type="NCBIfam" id="TIGR00901">
    <property type="entry name" value="2A0125"/>
    <property type="match status" value="1"/>
</dbReference>
<evidence type="ECO:0000256" key="1">
    <source>
        <dbReference type="ARBA" id="ARBA00004141"/>
    </source>
</evidence>
<feature type="transmembrane region" description="Helical" evidence="6">
    <location>
        <begin position="348"/>
        <end position="365"/>
    </location>
</feature>
<protein>
    <submittedName>
        <fullName evidence="8">MFS transporter</fullName>
    </submittedName>
</protein>
<dbReference type="SUPFAM" id="SSF103473">
    <property type="entry name" value="MFS general substrate transporter"/>
    <property type="match status" value="1"/>
</dbReference>
<dbReference type="EMBL" id="JBBUTG010000004">
    <property type="protein sequence ID" value="MEK8030919.1"/>
    <property type="molecule type" value="Genomic_DNA"/>
</dbReference>
<feature type="transmembrane region" description="Helical" evidence="6">
    <location>
        <begin position="16"/>
        <end position="35"/>
    </location>
</feature>
<dbReference type="InterPro" id="IPR036259">
    <property type="entry name" value="MFS_trans_sf"/>
</dbReference>
<dbReference type="PANTHER" id="PTHR12778:SF10">
    <property type="entry name" value="MAJOR FACILITATOR SUPERFAMILY DOMAIN-CONTAINING PROTEIN 3"/>
    <property type="match status" value="1"/>
</dbReference>
<comment type="caution">
    <text evidence="8">The sequence shown here is derived from an EMBL/GenBank/DDBJ whole genome shotgun (WGS) entry which is preliminary data.</text>
</comment>
<comment type="subcellular location">
    <subcellularLocation>
        <location evidence="1">Membrane</location>
        <topology evidence="1">Multi-pass membrane protein</topology>
    </subcellularLocation>
</comment>
<gene>
    <name evidence="8" type="ORF">AACH06_08850</name>
</gene>
<feature type="transmembrane region" description="Helical" evidence="6">
    <location>
        <begin position="423"/>
        <end position="446"/>
    </location>
</feature>
<feature type="domain" description="Major facilitator superfamily (MFS) profile" evidence="7">
    <location>
        <begin position="19"/>
        <end position="510"/>
    </location>
</feature>
<feature type="transmembrane region" description="Helical" evidence="6">
    <location>
        <begin position="55"/>
        <end position="75"/>
    </location>
</feature>
<dbReference type="InterPro" id="IPR011701">
    <property type="entry name" value="MFS"/>
</dbReference>
<feature type="transmembrane region" description="Helical" evidence="6">
    <location>
        <begin position="372"/>
        <end position="391"/>
    </location>
</feature>
<keyword evidence="5 6" id="KW-0472">Membrane</keyword>
<evidence type="ECO:0000313" key="9">
    <source>
        <dbReference type="Proteomes" id="UP001371218"/>
    </source>
</evidence>
<dbReference type="Pfam" id="PF07690">
    <property type="entry name" value="MFS_1"/>
    <property type="match status" value="1"/>
</dbReference>
<sequence>MLSSPPPGARAHPLGVLHRLVVISLLGFASGLPLALTGQTMQAWLTLDGLDLKTIGFLSLVGLPYTFKFLWAPLMDRFDLPLLGRRRGWLVLTQLALAGALWVMAGLSPKAELAMFGLLAVAVAFLSASQDAVYDAYRSDLLPPRERGLGASLNTMGYRIAMVVSGGIAMIWTDPLQGNGWTWPDVYRWMAGVMAVAAVLSAFALPRLPMPATPKTPMRRDLIGFGAVSLAVAAGYVLTNGMFDLAHRGLANWLAANAGARGWLDLGLLLLGVAVTIPLAAWAARRARYETLLSGLSSYFAQPDARSLLLLIVLYKLGDAFASSLMTPFLLQSMAYTQAEVGVVNKTLGIWLSVLGALLGGGLMLKLGLWRALFLFGVLQMLSNLGFWWLAVNGQGALPGVTLPAMDLVIVRLSHPTPVDGGLMLVIALENITGGMGTAAFVAFLMSLTSQRFSATQYALLSAFASLGRVWVGPPAGVLAGSIGWPTFFIVSTLFAMPALVMLWWMRRTVQALEVDPSTAGSADD</sequence>
<feature type="transmembrane region" description="Helical" evidence="6">
    <location>
        <begin position="222"/>
        <end position="243"/>
    </location>
</feature>
<reference evidence="8 9" key="1">
    <citation type="submission" date="2024-04" db="EMBL/GenBank/DDBJ databases">
        <title>Novel species of the genus Ideonella isolated from streams.</title>
        <authorList>
            <person name="Lu H."/>
        </authorList>
    </citation>
    <scope>NUCLEOTIDE SEQUENCE [LARGE SCALE GENOMIC DNA]</scope>
    <source>
        <strain evidence="8 9">DXS29W</strain>
    </source>
</reference>
<organism evidence="8 9">
    <name type="scientific">Ideonella lacteola</name>
    <dbReference type="NCBI Taxonomy" id="2984193"/>
    <lineage>
        <taxon>Bacteria</taxon>
        <taxon>Pseudomonadati</taxon>
        <taxon>Pseudomonadota</taxon>
        <taxon>Betaproteobacteria</taxon>
        <taxon>Burkholderiales</taxon>
        <taxon>Sphaerotilaceae</taxon>
        <taxon>Ideonella</taxon>
    </lineage>
</organism>
<keyword evidence="2" id="KW-0813">Transport</keyword>
<feature type="transmembrane region" description="Helical" evidence="6">
    <location>
        <begin position="113"/>
        <end position="134"/>
    </location>
</feature>
<feature type="transmembrane region" description="Helical" evidence="6">
    <location>
        <begin position="305"/>
        <end position="328"/>
    </location>
</feature>
<dbReference type="Gene3D" id="1.20.1250.20">
    <property type="entry name" value="MFS general substrate transporter like domains"/>
    <property type="match status" value="1"/>
</dbReference>
<dbReference type="InterPro" id="IPR020846">
    <property type="entry name" value="MFS_dom"/>
</dbReference>
<dbReference type="Proteomes" id="UP001371218">
    <property type="component" value="Unassembled WGS sequence"/>
</dbReference>
<accession>A0ABU9BMC3</accession>
<dbReference type="PANTHER" id="PTHR12778">
    <property type="entry name" value="SOLUTE CARRIER FAMILY 33 ACETYL-COA TRANSPORTER -RELATED"/>
    <property type="match status" value="1"/>
</dbReference>
<evidence type="ECO:0000256" key="4">
    <source>
        <dbReference type="ARBA" id="ARBA00022989"/>
    </source>
</evidence>